<gene>
    <name evidence="1" type="ORF">LZ11_01527</name>
</gene>
<keyword evidence="2" id="KW-1185">Reference proteome</keyword>
<sequence>MMTERRACARLFLLCAPGMGVNSVVKVHCRRGSTSPLAEGKGVHCEVESEGSWRQSHGLMNKNPIGG</sequence>
<evidence type="ECO:0000313" key="1">
    <source>
        <dbReference type="EMBL" id="TYP53287.1"/>
    </source>
</evidence>
<comment type="caution">
    <text evidence="1">The sequence shown here is derived from an EMBL/GenBank/DDBJ whole genome shotgun (WGS) entry which is preliminary data.</text>
</comment>
<dbReference type="EMBL" id="VNHO01000015">
    <property type="protein sequence ID" value="TYP53287.1"/>
    <property type="molecule type" value="Genomic_DNA"/>
</dbReference>
<organism evidence="1 2">
    <name type="scientific">Thermosediminibacter litoriperuensis</name>
    <dbReference type="NCBI Taxonomy" id="291989"/>
    <lineage>
        <taxon>Bacteria</taxon>
        <taxon>Bacillati</taxon>
        <taxon>Bacillota</taxon>
        <taxon>Clostridia</taxon>
        <taxon>Thermosediminibacterales</taxon>
        <taxon>Thermosediminibacteraceae</taxon>
        <taxon>Thermosediminibacter</taxon>
    </lineage>
</organism>
<name>A0A5S5ANQ1_9FIRM</name>
<protein>
    <submittedName>
        <fullName evidence="1">Uncharacterized protein</fullName>
    </submittedName>
</protein>
<dbReference type="Proteomes" id="UP000322294">
    <property type="component" value="Unassembled WGS sequence"/>
</dbReference>
<reference evidence="1 2" key="1">
    <citation type="submission" date="2019-07" db="EMBL/GenBank/DDBJ databases">
        <title>Genomic Encyclopedia of Type Strains, Phase I: the one thousand microbial genomes (KMG-I) project.</title>
        <authorList>
            <person name="Kyrpides N."/>
        </authorList>
    </citation>
    <scope>NUCLEOTIDE SEQUENCE [LARGE SCALE GENOMIC DNA]</scope>
    <source>
        <strain evidence="1 2">DSM 16647</strain>
    </source>
</reference>
<accession>A0A5S5ANQ1</accession>
<proteinExistence type="predicted"/>
<evidence type="ECO:0000313" key="2">
    <source>
        <dbReference type="Proteomes" id="UP000322294"/>
    </source>
</evidence>
<dbReference type="AlphaFoldDB" id="A0A5S5ANQ1"/>